<dbReference type="Gene3D" id="3.90.1170.50">
    <property type="entry name" value="Aldehyde oxidase/xanthine dehydrogenase, a/b hammerhead"/>
    <property type="match status" value="1"/>
</dbReference>
<gene>
    <name evidence="4" type="ORF">EPK99_12210</name>
</gene>
<organism evidence="4 5">
    <name type="scientific">Neorhizobium lilium</name>
    <dbReference type="NCBI Taxonomy" id="2503024"/>
    <lineage>
        <taxon>Bacteria</taxon>
        <taxon>Pseudomonadati</taxon>
        <taxon>Pseudomonadota</taxon>
        <taxon>Alphaproteobacteria</taxon>
        <taxon>Hyphomicrobiales</taxon>
        <taxon>Rhizobiaceae</taxon>
        <taxon>Rhizobium/Agrobacterium group</taxon>
        <taxon>Neorhizobium</taxon>
    </lineage>
</organism>
<dbReference type="InterPro" id="IPR016208">
    <property type="entry name" value="Ald_Oxase/xanthine_DH-like"/>
</dbReference>
<name>A0A3S3SFU4_9HYPH</name>
<dbReference type="InterPro" id="IPR037165">
    <property type="entry name" value="AldOxase/xan_DH_Mopterin-bd_sf"/>
</dbReference>
<dbReference type="GO" id="GO:0016491">
    <property type="term" value="F:oxidoreductase activity"/>
    <property type="evidence" value="ECO:0007669"/>
    <property type="project" value="UniProtKB-KW"/>
</dbReference>
<dbReference type="Pfam" id="PF02738">
    <property type="entry name" value="MoCoBD_1"/>
    <property type="match status" value="1"/>
</dbReference>
<evidence type="ECO:0000313" key="5">
    <source>
        <dbReference type="Proteomes" id="UP000287687"/>
    </source>
</evidence>
<dbReference type="SUPFAM" id="SSF56003">
    <property type="entry name" value="Molybdenum cofactor-binding domain"/>
    <property type="match status" value="1"/>
</dbReference>
<dbReference type="InterPro" id="IPR046867">
    <property type="entry name" value="AldOxase/xan_DH_MoCoBD2"/>
</dbReference>
<evidence type="ECO:0000313" key="4">
    <source>
        <dbReference type="EMBL" id="RWX79306.1"/>
    </source>
</evidence>
<evidence type="ECO:0000256" key="1">
    <source>
        <dbReference type="ARBA" id="ARBA00022505"/>
    </source>
</evidence>
<sequence>MTIMEPRKHGSASDGLVGGRLSRFEGRMKITGAATYALEYPVEGVAHAVLVQSTIAAGRVTSIDTSAALAAPGVLLVLTPEDELGLMTASDWYGNRPENQPYFPLPREVSYNGQSIAAVVAESRELAVEAAKLLRIAYDEAPRVADLYDPAAGKGKLMENLSAGWGDAEAALAASPVRIEAEYSTPREYHVAMEPHGLTARWDGDRLTVWEPSQWTHGMQRNYAEWFGLPLENVQIVSPFIGGGFGSKGVALAYGAVAAAAARKLGRPVRLALTRPQNFTSYGGRAATRQTIALGATEDGVLQAIVHRGFNETSTYADVPEQTGAATPILYKVENFSSQSRVVPVNVVSPGALRGPGKNPSAFGIECAIEELAYKIGMDPLELRLKNYADHDYQSGKPWSTRRLREALTEGADAFGWSKRSHAPRSMREGRTLIGWGIGCGTFPVLRAPSAAMIRILGNGRVEVVSGAIDMGQGTYTILAQTASEAFGVPVEQIDVVLGDSRLPGSAIAGGSMLAGSITGAVHKTAAAARDELIGLALNDPMSPFRDTGANTLTVSEGRISVPSGEGLSLDLAELMAALGREEIEVTRNTLPDDAQGLTDQNNAWSSMARVQGPTMGDYSMHSWCAHFAEVRVDEDFGTVRVSRMVSAFDCGRLYNPKMVESQWRGGIIMGIGQALFEEGHVDGRNGRTVNNNVGDYLVPTNADIPDLQVISVGVPDYEASALGGKGVGEVGIVGVAPAIANAVFHATGKRIRDLPLTLEKLI</sequence>
<evidence type="ECO:0000259" key="3">
    <source>
        <dbReference type="SMART" id="SM01008"/>
    </source>
</evidence>
<dbReference type="SMART" id="SM01008">
    <property type="entry name" value="Ald_Xan_dh_C"/>
    <property type="match status" value="1"/>
</dbReference>
<dbReference type="Proteomes" id="UP000287687">
    <property type="component" value="Unassembled WGS sequence"/>
</dbReference>
<comment type="caution">
    <text evidence="4">The sequence shown here is derived from an EMBL/GenBank/DDBJ whole genome shotgun (WGS) entry which is preliminary data.</text>
</comment>
<dbReference type="InterPro" id="IPR036856">
    <property type="entry name" value="Ald_Oxase/Xan_DH_a/b_sf"/>
</dbReference>
<reference evidence="4 5" key="1">
    <citation type="submission" date="2019-01" db="EMBL/GenBank/DDBJ databases">
        <title>The draft genome of Rhizobium sp. 24NR.</title>
        <authorList>
            <person name="Liu L."/>
            <person name="Liang L."/>
            <person name="Shi S."/>
            <person name="Xu L."/>
            <person name="Wang X."/>
            <person name="Li L."/>
            <person name="Zhang X."/>
        </authorList>
    </citation>
    <scope>NUCLEOTIDE SEQUENCE [LARGE SCALE GENOMIC DNA]</scope>
    <source>
        <strain evidence="4 5">24NR</strain>
    </source>
</reference>
<proteinExistence type="predicted"/>
<dbReference type="OrthoDB" id="8428274at2"/>
<dbReference type="PANTHER" id="PTHR11908:SF132">
    <property type="entry name" value="ALDEHYDE OXIDASE 1-RELATED"/>
    <property type="match status" value="1"/>
</dbReference>
<keyword evidence="1" id="KW-0500">Molybdenum</keyword>
<dbReference type="GO" id="GO:0005506">
    <property type="term" value="F:iron ion binding"/>
    <property type="evidence" value="ECO:0007669"/>
    <property type="project" value="InterPro"/>
</dbReference>
<keyword evidence="2" id="KW-0560">Oxidoreductase</keyword>
<dbReference type="SUPFAM" id="SSF54665">
    <property type="entry name" value="CO dehydrogenase molybdoprotein N-domain-like"/>
    <property type="match status" value="1"/>
</dbReference>
<dbReference type="InterPro" id="IPR000674">
    <property type="entry name" value="Ald_Oxase/Xan_DH_a/b"/>
</dbReference>
<dbReference type="Pfam" id="PF20256">
    <property type="entry name" value="MoCoBD_2"/>
    <property type="match status" value="1"/>
</dbReference>
<keyword evidence="5" id="KW-1185">Reference proteome</keyword>
<dbReference type="EMBL" id="SBIP01000002">
    <property type="protein sequence ID" value="RWX79306.1"/>
    <property type="molecule type" value="Genomic_DNA"/>
</dbReference>
<feature type="domain" description="Aldehyde oxidase/xanthine dehydrogenase a/b hammerhead" evidence="3">
    <location>
        <begin position="31"/>
        <end position="142"/>
    </location>
</feature>
<dbReference type="InterPro" id="IPR008274">
    <property type="entry name" value="AldOxase/xan_DH_MoCoBD1"/>
</dbReference>
<protein>
    <submittedName>
        <fullName evidence="4">Xanthine dehydrogenase family protein molybdopterin-binding subunit</fullName>
    </submittedName>
</protein>
<dbReference type="RefSeq" id="WP_128443280.1">
    <property type="nucleotide sequence ID" value="NZ_SBIP01000002.1"/>
</dbReference>
<evidence type="ECO:0000256" key="2">
    <source>
        <dbReference type="ARBA" id="ARBA00023002"/>
    </source>
</evidence>
<dbReference type="PANTHER" id="PTHR11908">
    <property type="entry name" value="XANTHINE DEHYDROGENASE"/>
    <property type="match status" value="1"/>
</dbReference>
<accession>A0A3S3SFU4</accession>
<dbReference type="Gene3D" id="3.30.365.10">
    <property type="entry name" value="Aldehyde oxidase/xanthine dehydrogenase, molybdopterin binding domain"/>
    <property type="match status" value="4"/>
</dbReference>
<dbReference type="AlphaFoldDB" id="A0A3S3SFU4"/>
<dbReference type="Pfam" id="PF01315">
    <property type="entry name" value="Ald_Xan_dh_C"/>
    <property type="match status" value="1"/>
</dbReference>